<evidence type="ECO:0000256" key="7">
    <source>
        <dbReference type="ARBA" id="ARBA00023288"/>
    </source>
</evidence>
<dbReference type="Pfam" id="PF08842">
    <property type="entry name" value="Mfa2"/>
    <property type="match status" value="1"/>
</dbReference>
<evidence type="ECO:0000256" key="6">
    <source>
        <dbReference type="ARBA" id="ARBA00023237"/>
    </source>
</evidence>
<evidence type="ECO:0000313" key="8">
    <source>
        <dbReference type="EMBL" id="SEF70110.1"/>
    </source>
</evidence>
<keyword evidence="6" id="KW-0998">Cell outer membrane</keyword>
<reference evidence="8 9" key="1">
    <citation type="submission" date="2016-10" db="EMBL/GenBank/DDBJ databases">
        <authorList>
            <person name="de Groot N.N."/>
        </authorList>
    </citation>
    <scope>NUCLEOTIDE SEQUENCE [LARGE SCALE GENOMIC DNA]</scope>
    <source>
        <strain evidence="8 9">AR32</strain>
    </source>
</reference>
<dbReference type="InterPro" id="IPR014941">
    <property type="entry name" value="FimB/Mfa2/Mfa3"/>
</dbReference>
<dbReference type="AlphaFoldDB" id="A0A1H5U519"/>
<keyword evidence="5" id="KW-0564">Palmitate</keyword>
<keyword evidence="4" id="KW-0472">Membrane</keyword>
<dbReference type="GO" id="GO:0009279">
    <property type="term" value="C:cell outer membrane"/>
    <property type="evidence" value="ECO:0007669"/>
    <property type="project" value="UniProtKB-SubCell"/>
</dbReference>
<evidence type="ECO:0000256" key="4">
    <source>
        <dbReference type="ARBA" id="ARBA00023136"/>
    </source>
</evidence>
<accession>A0A1H5U519</accession>
<comment type="subcellular location">
    <subcellularLocation>
        <location evidence="1">Cell outer membrane</location>
    </subcellularLocation>
</comment>
<evidence type="ECO:0000256" key="1">
    <source>
        <dbReference type="ARBA" id="ARBA00004442"/>
    </source>
</evidence>
<dbReference type="Proteomes" id="UP000236735">
    <property type="component" value="Unassembled WGS sequence"/>
</dbReference>
<protein>
    <submittedName>
        <fullName evidence="8">Fimbrillin-A associated anchor protein Mfa1 and Mfa2</fullName>
    </submittedName>
</protein>
<keyword evidence="3" id="KW-0732">Signal</keyword>
<dbReference type="EMBL" id="FNUV01000003">
    <property type="protein sequence ID" value="SEF70110.1"/>
    <property type="molecule type" value="Genomic_DNA"/>
</dbReference>
<dbReference type="PROSITE" id="PS51257">
    <property type="entry name" value="PROKAR_LIPOPROTEIN"/>
    <property type="match status" value="1"/>
</dbReference>
<dbReference type="Gene3D" id="2.60.40.2100">
    <property type="match status" value="1"/>
</dbReference>
<comment type="similarity">
    <text evidence="2">Belongs to the bacteroidetes fimbrillin superfamily. FimB/Mfa2 family.</text>
</comment>
<evidence type="ECO:0000313" key="9">
    <source>
        <dbReference type="Proteomes" id="UP000236735"/>
    </source>
</evidence>
<organism evidence="8 9">
    <name type="scientific">Xylanibacter ruminicola</name>
    <name type="common">Prevotella ruminicola</name>
    <dbReference type="NCBI Taxonomy" id="839"/>
    <lineage>
        <taxon>Bacteria</taxon>
        <taxon>Pseudomonadati</taxon>
        <taxon>Bacteroidota</taxon>
        <taxon>Bacteroidia</taxon>
        <taxon>Bacteroidales</taxon>
        <taxon>Prevotellaceae</taxon>
        <taxon>Xylanibacter</taxon>
    </lineage>
</organism>
<sequence>MKRLWPLLLVSVLMVGCQKELLEASRGDICLGYTLPSGDELGEYKSSIDTLTWLVYDDGGRLVYQLRMTPRQYFMLDELPDGRYTVVCMANITGRTAVTGEDDLEQLMVKADTRQADGWYDNTDHLFWQMGTFVVVEGHSQVELPLADVHCHLHVQVRWKTLPRQVGNWTLRLYDVPLAYQAGMLGRTLEGLPHPLADENELGEHRIDVRLLNYELDGLFTTFRWTNAHIPALQVWCGDEPASPLMGLEKAFETWHWYPDRTIAQDYWLVVTIADDGTAEVKVASRFGVADWIDGGVIGG</sequence>
<name>A0A1H5U519_XYLRU</name>
<evidence type="ECO:0000256" key="3">
    <source>
        <dbReference type="ARBA" id="ARBA00022729"/>
    </source>
</evidence>
<gene>
    <name evidence="8" type="ORF">SAMN05216354_1246</name>
</gene>
<proteinExistence type="inferred from homology"/>
<evidence type="ECO:0000256" key="5">
    <source>
        <dbReference type="ARBA" id="ARBA00023139"/>
    </source>
</evidence>
<keyword evidence="7" id="KW-0449">Lipoprotein</keyword>
<dbReference type="RefSeq" id="WP_181020783.1">
    <property type="nucleotide sequence ID" value="NZ_FNUV01000003.1"/>
</dbReference>
<evidence type="ECO:0000256" key="2">
    <source>
        <dbReference type="ARBA" id="ARBA00007248"/>
    </source>
</evidence>